<organism evidence="1 2">
    <name type="scientific">Olea europaea subsp. europaea</name>
    <dbReference type="NCBI Taxonomy" id="158383"/>
    <lineage>
        <taxon>Eukaryota</taxon>
        <taxon>Viridiplantae</taxon>
        <taxon>Streptophyta</taxon>
        <taxon>Embryophyta</taxon>
        <taxon>Tracheophyta</taxon>
        <taxon>Spermatophyta</taxon>
        <taxon>Magnoliopsida</taxon>
        <taxon>eudicotyledons</taxon>
        <taxon>Gunneridae</taxon>
        <taxon>Pentapetalae</taxon>
        <taxon>asterids</taxon>
        <taxon>lamiids</taxon>
        <taxon>Lamiales</taxon>
        <taxon>Oleaceae</taxon>
        <taxon>Oleeae</taxon>
        <taxon>Olea</taxon>
    </lineage>
</organism>
<name>A0A8S0QYT5_OLEEU</name>
<evidence type="ECO:0000313" key="1">
    <source>
        <dbReference type="EMBL" id="CAA2971209.1"/>
    </source>
</evidence>
<dbReference type="AlphaFoldDB" id="A0A8S0QYT5"/>
<gene>
    <name evidence="1" type="ORF">OLEA9_A022017</name>
</gene>
<keyword evidence="2" id="KW-1185">Reference proteome</keyword>
<dbReference type="EMBL" id="CACTIH010002003">
    <property type="protein sequence ID" value="CAA2971209.1"/>
    <property type="molecule type" value="Genomic_DNA"/>
</dbReference>
<proteinExistence type="predicted"/>
<reference evidence="1 2" key="1">
    <citation type="submission" date="2019-12" db="EMBL/GenBank/DDBJ databases">
        <authorList>
            <person name="Alioto T."/>
            <person name="Alioto T."/>
            <person name="Gomez Garrido J."/>
        </authorList>
    </citation>
    <scope>NUCLEOTIDE SEQUENCE [LARGE SCALE GENOMIC DNA]</scope>
</reference>
<comment type="caution">
    <text evidence="1">The sequence shown here is derived from an EMBL/GenBank/DDBJ whole genome shotgun (WGS) entry which is preliminary data.</text>
</comment>
<accession>A0A8S0QYT5</accession>
<evidence type="ECO:0000313" key="2">
    <source>
        <dbReference type="Proteomes" id="UP000594638"/>
    </source>
</evidence>
<dbReference type="Proteomes" id="UP000594638">
    <property type="component" value="Unassembled WGS sequence"/>
</dbReference>
<dbReference type="Gramene" id="OE9A022017T1">
    <property type="protein sequence ID" value="OE9A022017C1"/>
    <property type="gene ID" value="OE9A022017"/>
</dbReference>
<protein>
    <submittedName>
        <fullName evidence="1">Uncharacterized protein</fullName>
    </submittedName>
</protein>
<sequence length="74" mass="8502">MGIESHSQEMEFAAENLYQSRSHQQFFHNTAQSFAEESISDATEETGFDFEKSIRNLLRHEKKGMSLGLACFQL</sequence>